<dbReference type="HOGENOM" id="CLU_033465_6_3_1"/>
<evidence type="ECO:0000256" key="10">
    <source>
        <dbReference type="SAM" id="MobiDB-lite"/>
    </source>
</evidence>
<evidence type="ECO:0000313" key="13">
    <source>
        <dbReference type="Proteomes" id="UP000005666"/>
    </source>
</evidence>
<evidence type="ECO:0000256" key="3">
    <source>
        <dbReference type="ARBA" id="ARBA00022475"/>
    </source>
</evidence>
<keyword evidence="4 11" id="KW-0812">Transmembrane</keyword>
<proteinExistence type="inferred from homology"/>
<keyword evidence="7 11" id="KW-0472">Membrane</keyword>
<comment type="function">
    <text evidence="8">Catalyzes the ATP-dependent translocation of sphingoid long-chain bases (LCBs) from the cytoplasmic site toward the extracytoplasmic side of the membrane (flip-flop). Involved in the establishment of the functional lipid asymmetry of the plasma membrane. Regulates intracellular levels of LCBs, sphingolipid precursors that are growth inhibitory at increased levels.</text>
</comment>
<reference evidence="12 13" key="1">
    <citation type="journal article" date="2011" name="Proc. Natl. Acad. Sci. U.S.A.">
        <title>Evolutionary erosion of yeast sex chromosomes by mating-type switching accidents.</title>
        <authorList>
            <person name="Gordon J.L."/>
            <person name="Armisen D."/>
            <person name="Proux-Wera E."/>
            <person name="Oheigeartaigh S.S."/>
            <person name="Byrne K.P."/>
            <person name="Wolfe K.H."/>
        </authorList>
    </citation>
    <scope>NUCLEOTIDE SEQUENCE [LARGE SCALE GENOMIC DNA]</scope>
    <source>
        <strain evidence="13">ATCC 24235 / CBS 4417 / NBRC 1672 / NRRL Y-8282 / UCD 70-5</strain>
    </source>
</reference>
<dbReference type="GO" id="GO:0000324">
    <property type="term" value="C:fungal-type vacuole"/>
    <property type="evidence" value="ECO:0007669"/>
    <property type="project" value="TreeGrafter"/>
</dbReference>
<dbReference type="EMBL" id="HE612858">
    <property type="protein sequence ID" value="CCE62176.1"/>
    <property type="molecule type" value="Genomic_DNA"/>
</dbReference>
<name>G8BR00_TETPH</name>
<dbReference type="PANTHER" id="PTHR31465:SF9">
    <property type="entry name" value="SPHINGOID LONG-CHAIN BASE TRANSPORTER RSB1"/>
    <property type="match status" value="1"/>
</dbReference>
<evidence type="ECO:0000256" key="2">
    <source>
        <dbReference type="ARBA" id="ARBA00009969"/>
    </source>
</evidence>
<comment type="subcellular location">
    <subcellularLocation>
        <location evidence="1">Cell membrane</location>
        <topology evidence="1">Multi-pass membrane protein</topology>
    </subcellularLocation>
</comment>
<keyword evidence="5 11" id="KW-1133">Transmembrane helix</keyword>
<dbReference type="eggNOG" id="ENOG502QU4U">
    <property type="taxonomic scope" value="Eukaryota"/>
</dbReference>
<evidence type="ECO:0000313" key="12">
    <source>
        <dbReference type="EMBL" id="CCE62176.1"/>
    </source>
</evidence>
<dbReference type="RefSeq" id="XP_003684610.1">
    <property type="nucleotide sequence ID" value="XM_003684562.1"/>
</dbReference>
<comment type="similarity">
    <text evidence="2">Belongs to the lipid-translocating exporter (LTE) (TC 9.A.26.1) family.</text>
</comment>
<dbReference type="KEGG" id="tpf:TPHA_0C00190"/>
<feature type="transmembrane region" description="Helical" evidence="11">
    <location>
        <begin position="46"/>
        <end position="65"/>
    </location>
</feature>
<gene>
    <name evidence="12" type="primary">TPHA0C00190</name>
    <name evidence="12" type="ordered locus">TPHA_0C00190</name>
</gene>
<feature type="transmembrane region" description="Helical" evidence="11">
    <location>
        <begin position="103"/>
        <end position="125"/>
    </location>
</feature>
<evidence type="ECO:0000256" key="9">
    <source>
        <dbReference type="ARBA" id="ARBA00041117"/>
    </source>
</evidence>
<feature type="compositionally biased region" description="Basic and acidic residues" evidence="10">
    <location>
        <begin position="368"/>
        <end position="382"/>
    </location>
</feature>
<feature type="transmembrane region" description="Helical" evidence="11">
    <location>
        <begin position="268"/>
        <end position="289"/>
    </location>
</feature>
<accession>G8BR00</accession>
<feature type="transmembrane region" description="Helical" evidence="11">
    <location>
        <begin position="145"/>
        <end position="165"/>
    </location>
</feature>
<evidence type="ECO:0000256" key="8">
    <source>
        <dbReference type="ARBA" id="ARBA00037472"/>
    </source>
</evidence>
<feature type="transmembrane region" description="Helical" evidence="11">
    <location>
        <begin position="185"/>
        <end position="213"/>
    </location>
</feature>
<dbReference type="Pfam" id="PF04479">
    <property type="entry name" value="RTA1"/>
    <property type="match status" value="1"/>
</dbReference>
<sequence>MSGYLPPAFLEDTLKSVSANVTHIYPNGTIEIIHRKSYYSGLVPNLGFNIAMIVIWSIILGAETLSLYFKQYWFSITFICAALLEIVGYAGRVWSHFNLYARSAYLMQMICLTIAPVFTMAGMYYQLAKLIEIYSHKFSILPSPVLYSQIFIFCDIVSLVVQAAGGGISGGAVKRDKSVKPGEHVFIAGLSIQVATMSIFLFLWCHFAYLVFYKSRMDHLGLKGFKTHFKISQICSVSQEDIDYMYREKFAPLRNDTTSKARHLSFKWFAWAFTVSVCCIFVRCAYRLAELVDGFKGFIITHEVYFIILDAVMISFATVIMLVIFPGIAFNGREVNIPITRGRTDPELDQSEDPEGQSSSSAMSEKSGGPEDKTTELEEKKSIFKKIFNNPFKK</sequence>
<keyword evidence="6" id="KW-0813">Transport</keyword>
<dbReference type="OMA" id="IMGGIYY"/>
<evidence type="ECO:0000256" key="4">
    <source>
        <dbReference type="ARBA" id="ARBA00022692"/>
    </source>
</evidence>
<dbReference type="STRING" id="1071381.G8BR00"/>
<evidence type="ECO:0000256" key="11">
    <source>
        <dbReference type="SAM" id="Phobius"/>
    </source>
</evidence>
<feature type="compositionally biased region" description="Low complexity" evidence="10">
    <location>
        <begin position="358"/>
        <end position="367"/>
    </location>
</feature>
<dbReference type="GO" id="GO:0005886">
    <property type="term" value="C:plasma membrane"/>
    <property type="evidence" value="ECO:0007669"/>
    <property type="project" value="UniProtKB-SubCell"/>
</dbReference>
<dbReference type="PANTHER" id="PTHR31465">
    <property type="entry name" value="PROTEIN RTA1-RELATED"/>
    <property type="match status" value="1"/>
</dbReference>
<keyword evidence="3" id="KW-1003">Cell membrane</keyword>
<feature type="transmembrane region" description="Helical" evidence="11">
    <location>
        <begin position="304"/>
        <end position="325"/>
    </location>
</feature>
<dbReference type="InterPro" id="IPR007568">
    <property type="entry name" value="RTA1"/>
</dbReference>
<evidence type="ECO:0000256" key="5">
    <source>
        <dbReference type="ARBA" id="ARBA00022989"/>
    </source>
</evidence>
<evidence type="ECO:0000256" key="1">
    <source>
        <dbReference type="ARBA" id="ARBA00004651"/>
    </source>
</evidence>
<keyword evidence="13" id="KW-1185">Reference proteome</keyword>
<evidence type="ECO:0000256" key="6">
    <source>
        <dbReference type="ARBA" id="ARBA00023055"/>
    </source>
</evidence>
<feature type="region of interest" description="Disordered" evidence="10">
    <location>
        <begin position="341"/>
        <end position="382"/>
    </location>
</feature>
<protein>
    <recommendedName>
        <fullName evidence="9">Sphingoid long-chain base transporter RSB1</fullName>
    </recommendedName>
</protein>
<organism evidence="12 13">
    <name type="scientific">Tetrapisispora phaffii (strain ATCC 24235 / CBS 4417 / NBRC 1672 / NRRL Y-8282 / UCD 70-5)</name>
    <name type="common">Yeast</name>
    <name type="synonym">Fabospora phaffii</name>
    <dbReference type="NCBI Taxonomy" id="1071381"/>
    <lineage>
        <taxon>Eukaryota</taxon>
        <taxon>Fungi</taxon>
        <taxon>Dikarya</taxon>
        <taxon>Ascomycota</taxon>
        <taxon>Saccharomycotina</taxon>
        <taxon>Saccharomycetes</taxon>
        <taxon>Saccharomycetales</taxon>
        <taxon>Saccharomycetaceae</taxon>
        <taxon>Tetrapisispora</taxon>
    </lineage>
</organism>
<dbReference type="GO" id="GO:0006869">
    <property type="term" value="P:lipid transport"/>
    <property type="evidence" value="ECO:0007669"/>
    <property type="project" value="UniProtKB-KW"/>
</dbReference>
<dbReference type="OrthoDB" id="3358017at2759"/>
<dbReference type="Proteomes" id="UP000005666">
    <property type="component" value="Chromosome 3"/>
</dbReference>
<keyword evidence="6" id="KW-0445">Lipid transport</keyword>
<evidence type="ECO:0000256" key="7">
    <source>
        <dbReference type="ARBA" id="ARBA00023136"/>
    </source>
</evidence>
<feature type="transmembrane region" description="Helical" evidence="11">
    <location>
        <begin position="72"/>
        <end position="91"/>
    </location>
</feature>
<dbReference type="AlphaFoldDB" id="G8BR00"/>
<dbReference type="GeneID" id="11533475"/>